<accession>A0AAN8PH75</accession>
<dbReference type="Proteomes" id="UP001372834">
    <property type="component" value="Unassembled WGS sequence"/>
</dbReference>
<reference evidence="2 3" key="1">
    <citation type="submission" date="2023-10" db="EMBL/GenBank/DDBJ databases">
        <title>Genomes of two closely related lineages of the louse Polyplax serrata with different host specificities.</title>
        <authorList>
            <person name="Martinu J."/>
            <person name="Tarabai H."/>
            <person name="Stefka J."/>
            <person name="Hypsa V."/>
        </authorList>
    </citation>
    <scope>NUCLEOTIDE SEQUENCE [LARGE SCALE GENOMIC DNA]</scope>
    <source>
        <strain evidence="2">HR10_N</strain>
    </source>
</reference>
<dbReference type="AlphaFoldDB" id="A0AAN8PH75"/>
<feature type="compositionally biased region" description="Gly residues" evidence="1">
    <location>
        <begin position="82"/>
        <end position="91"/>
    </location>
</feature>
<comment type="caution">
    <text evidence="2">The sequence shown here is derived from an EMBL/GenBank/DDBJ whole genome shotgun (WGS) entry which is preliminary data.</text>
</comment>
<proteinExistence type="predicted"/>
<feature type="region of interest" description="Disordered" evidence="1">
    <location>
        <begin position="63"/>
        <end position="91"/>
    </location>
</feature>
<dbReference type="EMBL" id="JAWJWE010000036">
    <property type="protein sequence ID" value="KAK6629486.1"/>
    <property type="molecule type" value="Genomic_DNA"/>
</dbReference>
<organism evidence="2 3">
    <name type="scientific">Polyplax serrata</name>
    <name type="common">Common mouse louse</name>
    <dbReference type="NCBI Taxonomy" id="468196"/>
    <lineage>
        <taxon>Eukaryota</taxon>
        <taxon>Metazoa</taxon>
        <taxon>Ecdysozoa</taxon>
        <taxon>Arthropoda</taxon>
        <taxon>Hexapoda</taxon>
        <taxon>Insecta</taxon>
        <taxon>Pterygota</taxon>
        <taxon>Neoptera</taxon>
        <taxon>Paraneoptera</taxon>
        <taxon>Psocodea</taxon>
        <taxon>Troctomorpha</taxon>
        <taxon>Phthiraptera</taxon>
        <taxon>Anoplura</taxon>
        <taxon>Polyplacidae</taxon>
        <taxon>Polyplax</taxon>
    </lineage>
</organism>
<evidence type="ECO:0000313" key="2">
    <source>
        <dbReference type="EMBL" id="KAK6629486.1"/>
    </source>
</evidence>
<name>A0AAN8PH75_POLSC</name>
<evidence type="ECO:0000313" key="3">
    <source>
        <dbReference type="Proteomes" id="UP001372834"/>
    </source>
</evidence>
<gene>
    <name evidence="2" type="ORF">RUM43_003303</name>
</gene>
<evidence type="ECO:0000256" key="1">
    <source>
        <dbReference type="SAM" id="MobiDB-lite"/>
    </source>
</evidence>
<sequence>MVPENEHLARGYPSCDLNSGLAYDRAQVPANDLMSSLLALEFISESCFFPLISSLLARYGRREEVKQGRGAGTPRAERKGRGSGTPGCNVGGGGGVCGQAMGTTRQGYFFLNLVKETTGTGAAFVVRGASNKE</sequence>
<protein>
    <submittedName>
        <fullName evidence="2">Uncharacterized protein</fullName>
    </submittedName>
</protein>